<keyword evidence="1" id="KW-0472">Membrane</keyword>
<sequence length="70" mass="7877">MTALNQITHVETSKKNAYQVVQGQLMDMKYIGIAGSIQLRKCVIIQARMIAVNIRIAISSLLWSVYLLIL</sequence>
<dbReference type="KEGG" id="ras:RAS_p710"/>
<evidence type="ECO:0000313" key="3">
    <source>
        <dbReference type="Proteomes" id="UP000321183"/>
    </source>
</evidence>
<organism evidence="2 3">
    <name type="scientific">Rickettsia asiatica</name>
    <dbReference type="NCBI Taxonomy" id="238800"/>
    <lineage>
        <taxon>Bacteria</taxon>
        <taxon>Pseudomonadati</taxon>
        <taxon>Pseudomonadota</taxon>
        <taxon>Alphaproteobacteria</taxon>
        <taxon>Rickettsiales</taxon>
        <taxon>Rickettsiaceae</taxon>
        <taxon>Rickettsieae</taxon>
        <taxon>Rickettsia</taxon>
        <taxon>spotted fever group</taxon>
    </lineage>
</organism>
<name>A0A510GBZ8_9RICK</name>
<reference evidence="2 3" key="1">
    <citation type="submission" date="2019-04" db="EMBL/GenBank/DDBJ databases">
        <title>Draft genome sequence of Rickettsia asiatica Maytaro1284.</title>
        <authorList>
            <person name="Thu M."/>
            <person name="Qiu Y."/>
            <person name="Nakao R."/>
        </authorList>
    </citation>
    <scope>NUCLEOTIDE SEQUENCE [LARGE SCALE GENOMIC DNA]</scope>
    <source>
        <strain evidence="2 3">Maytaro1284</strain>
        <plasmid evidence="2 3">pRA1</plasmid>
    </source>
</reference>
<dbReference type="AlphaFoldDB" id="A0A510GBZ8"/>
<keyword evidence="3" id="KW-1185">Reference proteome</keyword>
<proteinExistence type="predicted"/>
<keyword evidence="2" id="KW-0614">Plasmid</keyword>
<protein>
    <submittedName>
        <fullName evidence="2">Uncharacterized protein</fullName>
    </submittedName>
</protein>
<dbReference type="Proteomes" id="UP000321183">
    <property type="component" value="Plasmid pRA1"/>
</dbReference>
<accession>A0A510GBZ8</accession>
<dbReference type="EMBL" id="AP019564">
    <property type="protein sequence ID" value="BBJ32475.1"/>
    <property type="molecule type" value="Genomic_DNA"/>
</dbReference>
<geneLocation type="plasmid" evidence="2 3">
    <name>pRA1</name>
</geneLocation>
<gene>
    <name evidence="2" type="ORF">RAS_p710</name>
</gene>
<keyword evidence="1" id="KW-0812">Transmembrane</keyword>
<keyword evidence="1" id="KW-1133">Transmembrane helix</keyword>
<evidence type="ECO:0000256" key="1">
    <source>
        <dbReference type="SAM" id="Phobius"/>
    </source>
</evidence>
<feature type="transmembrane region" description="Helical" evidence="1">
    <location>
        <begin position="50"/>
        <end position="69"/>
    </location>
</feature>
<evidence type="ECO:0000313" key="2">
    <source>
        <dbReference type="EMBL" id="BBJ32475.1"/>
    </source>
</evidence>